<gene>
    <name evidence="2" type="ORF">PYCCODRAFT_1467432</name>
</gene>
<evidence type="ECO:0000313" key="3">
    <source>
        <dbReference type="Proteomes" id="UP000193067"/>
    </source>
</evidence>
<keyword evidence="3" id="KW-1185">Reference proteome</keyword>
<evidence type="ECO:0000256" key="1">
    <source>
        <dbReference type="SAM" id="MobiDB-lite"/>
    </source>
</evidence>
<sequence>MSVSEDSKPEPSRTQHESPLPPSSIEDESDSPGSFGQEASRGNGLDDILVDSTDSDSPMETVNEVHTTKTQADRSADDDDHGRRSRKRQRVHSPQQEYDPKEAQSILSVQAADLPTSAFPVPSQPTIVLVGPEPAEGSYVRPAVVRSTTGEEMGPEILMHLVDAVTNQIIQAAIGISTGTDATLSEINASEVSSTSAFLEHVLLRLRGDVEILARIAESKKNEEEHRKKVAEWTMKFGAAGGSEARTTQTGELSNQRAGTQRQELRLYAGANRSLTSSVHATRSDAGGVEDGRPVKTAELETTKQEEGNWEGTLEEERARMGRTSHGARRDGMNALARLAATQREAKTRIDLRPAIVDPNALAMTGVTARPAKGFPQIHVGDSRDRVRNVEQEDLEAWEAEDDDTKVVLEVFGDISRTREGLDDIAGRIRRLLKKVAGAERFTMTGPKPENGSTEYMAEMARTAWLVSKLRTEVATRLCELTAISTRPLTIIISKRAIDPPRFICSLKGLGDIPTADVKEAVRQLLRDEMNIASIQSLILNDAKSRLKTKDPLARARYLVETIDVTRFTVEEKGRPIVIANLYMDRPTSDADEWDAWRTRMVQRYLNDPDYVSYCYLGRCSGCHGVDHKTDGCPFSKVPGWNGVTRKNNIRFDDDAKGVPRAPKAKKAVLRTHLKATAHEQGPSGGEMRDDRMRQVEQGSLNRGLNVWKGKGKARE</sequence>
<feature type="region of interest" description="Disordered" evidence="1">
    <location>
        <begin position="276"/>
        <end position="314"/>
    </location>
</feature>
<feature type="compositionally biased region" description="Polar residues" evidence="1">
    <location>
        <begin position="245"/>
        <end position="261"/>
    </location>
</feature>
<dbReference type="EMBL" id="KZ084103">
    <property type="protein sequence ID" value="OSD02734.1"/>
    <property type="molecule type" value="Genomic_DNA"/>
</dbReference>
<feature type="region of interest" description="Disordered" evidence="1">
    <location>
        <begin position="1"/>
        <end position="102"/>
    </location>
</feature>
<feature type="compositionally biased region" description="Polar residues" evidence="1">
    <location>
        <begin position="55"/>
        <end position="70"/>
    </location>
</feature>
<feature type="compositionally biased region" description="Basic and acidic residues" evidence="1">
    <location>
        <begin position="1"/>
        <end position="16"/>
    </location>
</feature>
<feature type="compositionally biased region" description="Basic and acidic residues" evidence="1">
    <location>
        <begin position="290"/>
        <end position="307"/>
    </location>
</feature>
<accession>A0A1Y2IQ26</accession>
<dbReference type="AlphaFoldDB" id="A0A1Y2IQ26"/>
<dbReference type="Proteomes" id="UP000193067">
    <property type="component" value="Unassembled WGS sequence"/>
</dbReference>
<dbReference type="OrthoDB" id="2758679at2759"/>
<feature type="region of interest" description="Disordered" evidence="1">
    <location>
        <begin position="676"/>
        <end position="716"/>
    </location>
</feature>
<evidence type="ECO:0000313" key="2">
    <source>
        <dbReference type="EMBL" id="OSD02734.1"/>
    </source>
</evidence>
<feature type="region of interest" description="Disordered" evidence="1">
    <location>
        <begin position="241"/>
        <end position="261"/>
    </location>
</feature>
<proteinExistence type="predicted"/>
<dbReference type="STRING" id="1353009.A0A1Y2IQ26"/>
<reference evidence="2 3" key="1">
    <citation type="journal article" date="2015" name="Biotechnol. Biofuels">
        <title>Enhanced degradation of softwood versus hardwood by the white-rot fungus Pycnoporus coccineus.</title>
        <authorList>
            <person name="Couturier M."/>
            <person name="Navarro D."/>
            <person name="Chevret D."/>
            <person name="Henrissat B."/>
            <person name="Piumi F."/>
            <person name="Ruiz-Duenas F.J."/>
            <person name="Martinez A.T."/>
            <person name="Grigoriev I.V."/>
            <person name="Riley R."/>
            <person name="Lipzen A."/>
            <person name="Berrin J.G."/>
            <person name="Master E.R."/>
            <person name="Rosso M.N."/>
        </authorList>
    </citation>
    <scope>NUCLEOTIDE SEQUENCE [LARGE SCALE GENOMIC DNA]</scope>
    <source>
        <strain evidence="2 3">BRFM310</strain>
    </source>
</reference>
<organism evidence="2 3">
    <name type="scientific">Trametes coccinea (strain BRFM310)</name>
    <name type="common">Pycnoporus coccineus</name>
    <dbReference type="NCBI Taxonomy" id="1353009"/>
    <lineage>
        <taxon>Eukaryota</taxon>
        <taxon>Fungi</taxon>
        <taxon>Dikarya</taxon>
        <taxon>Basidiomycota</taxon>
        <taxon>Agaricomycotina</taxon>
        <taxon>Agaricomycetes</taxon>
        <taxon>Polyporales</taxon>
        <taxon>Polyporaceae</taxon>
        <taxon>Trametes</taxon>
    </lineage>
</organism>
<protein>
    <submittedName>
        <fullName evidence="2">Uncharacterized protein</fullName>
    </submittedName>
</protein>
<name>A0A1Y2IQ26_TRAC3</name>